<evidence type="ECO:0000259" key="8">
    <source>
        <dbReference type="PROSITE" id="PS50850"/>
    </source>
</evidence>
<evidence type="ECO:0000256" key="6">
    <source>
        <dbReference type="ARBA" id="ARBA00037968"/>
    </source>
</evidence>
<dbReference type="FunFam" id="1.20.1250.20:FF:000064">
    <property type="entry name" value="MFS allantoate transporter"/>
    <property type="match status" value="1"/>
</dbReference>
<dbReference type="AlphaFoldDB" id="G9P5Z9"/>
<organism evidence="9 10">
    <name type="scientific">Hypocrea atroviridis (strain ATCC 20476 / IMI 206040)</name>
    <name type="common">Trichoderma atroviride</name>
    <dbReference type="NCBI Taxonomy" id="452589"/>
    <lineage>
        <taxon>Eukaryota</taxon>
        <taxon>Fungi</taxon>
        <taxon>Dikarya</taxon>
        <taxon>Ascomycota</taxon>
        <taxon>Pezizomycotina</taxon>
        <taxon>Sordariomycetes</taxon>
        <taxon>Hypocreomycetidae</taxon>
        <taxon>Hypocreales</taxon>
        <taxon>Hypocreaceae</taxon>
        <taxon>Trichoderma</taxon>
    </lineage>
</organism>
<name>G9P5Z9_HYPAI</name>
<feature type="transmembrane region" description="Helical" evidence="7">
    <location>
        <begin position="432"/>
        <end position="451"/>
    </location>
</feature>
<feature type="transmembrane region" description="Helical" evidence="7">
    <location>
        <begin position="238"/>
        <end position="256"/>
    </location>
</feature>
<dbReference type="Pfam" id="PF07690">
    <property type="entry name" value="MFS_1"/>
    <property type="match status" value="1"/>
</dbReference>
<evidence type="ECO:0000256" key="2">
    <source>
        <dbReference type="ARBA" id="ARBA00022448"/>
    </source>
</evidence>
<feature type="transmembrane region" description="Helical" evidence="7">
    <location>
        <begin position="499"/>
        <end position="519"/>
    </location>
</feature>
<feature type="transmembrane region" description="Helical" evidence="7">
    <location>
        <begin position="401"/>
        <end position="420"/>
    </location>
</feature>
<keyword evidence="5 7" id="KW-0472">Membrane</keyword>
<evidence type="ECO:0000313" key="10">
    <source>
        <dbReference type="Proteomes" id="UP000005426"/>
    </source>
</evidence>
<dbReference type="Proteomes" id="UP000005426">
    <property type="component" value="Unassembled WGS sequence"/>
</dbReference>
<dbReference type="GO" id="GO:0016020">
    <property type="term" value="C:membrane"/>
    <property type="evidence" value="ECO:0007669"/>
    <property type="project" value="UniProtKB-SubCell"/>
</dbReference>
<protein>
    <recommendedName>
        <fullName evidence="8">Major facilitator superfamily (MFS) profile domain-containing protein</fullName>
    </recommendedName>
</protein>
<dbReference type="InterPro" id="IPR011701">
    <property type="entry name" value="MFS"/>
</dbReference>
<dbReference type="KEGG" id="tatv:25779828"/>
<feature type="transmembrane region" description="Helical" evidence="7">
    <location>
        <begin position="206"/>
        <end position="226"/>
    </location>
</feature>
<dbReference type="GO" id="GO:0022857">
    <property type="term" value="F:transmembrane transporter activity"/>
    <property type="evidence" value="ECO:0007669"/>
    <property type="project" value="InterPro"/>
</dbReference>
<feature type="transmembrane region" description="Helical" evidence="7">
    <location>
        <begin position="463"/>
        <end position="479"/>
    </location>
</feature>
<comment type="caution">
    <text evidence="9">The sequence shown here is derived from an EMBL/GenBank/DDBJ whole genome shotgun (WGS) entry which is preliminary data.</text>
</comment>
<dbReference type="InterPro" id="IPR036259">
    <property type="entry name" value="MFS_trans_sf"/>
</dbReference>
<proteinExistence type="inferred from homology"/>
<keyword evidence="10" id="KW-1185">Reference proteome</keyword>
<dbReference type="OrthoDB" id="6730379at2759"/>
<dbReference type="HOGENOM" id="CLU_001265_0_5_1"/>
<feature type="transmembrane region" description="Helical" evidence="7">
    <location>
        <begin position="372"/>
        <end position="392"/>
    </location>
</feature>
<evidence type="ECO:0000256" key="7">
    <source>
        <dbReference type="SAM" id="Phobius"/>
    </source>
</evidence>
<dbReference type="Gene3D" id="1.20.1250.20">
    <property type="entry name" value="MFS general substrate transporter like domains"/>
    <property type="match status" value="2"/>
</dbReference>
<evidence type="ECO:0000256" key="3">
    <source>
        <dbReference type="ARBA" id="ARBA00022692"/>
    </source>
</evidence>
<evidence type="ECO:0000256" key="5">
    <source>
        <dbReference type="ARBA" id="ARBA00023136"/>
    </source>
</evidence>
<dbReference type="InterPro" id="IPR020846">
    <property type="entry name" value="MFS_dom"/>
</dbReference>
<keyword evidence="2" id="KW-0813">Transport</keyword>
<keyword evidence="3 7" id="KW-0812">Transmembrane</keyword>
<dbReference type="SUPFAM" id="SSF103473">
    <property type="entry name" value="MFS general substrate transporter"/>
    <property type="match status" value="1"/>
</dbReference>
<dbReference type="eggNOG" id="KOG2533">
    <property type="taxonomic scope" value="Eukaryota"/>
</dbReference>
<dbReference type="GeneID" id="25779828"/>
<comment type="subcellular location">
    <subcellularLocation>
        <location evidence="1">Membrane</location>
        <topology evidence="1">Multi-pass membrane protein</topology>
    </subcellularLocation>
</comment>
<dbReference type="PANTHER" id="PTHR43791:SF59">
    <property type="entry name" value="TRANSPORTER, PUTATIVE (AFU_ORTHOLOGUE AFUA_1G06550)-RELATED"/>
    <property type="match status" value="1"/>
</dbReference>
<gene>
    <name evidence="9" type="ORF">TRIATDRAFT_287570</name>
</gene>
<keyword evidence="4 7" id="KW-1133">Transmembrane helix</keyword>
<dbReference type="PROSITE" id="PS50850">
    <property type="entry name" value="MFS"/>
    <property type="match status" value="1"/>
</dbReference>
<feature type="transmembrane region" description="Helical" evidence="7">
    <location>
        <begin position="268"/>
        <end position="288"/>
    </location>
</feature>
<accession>G9P5Z9</accession>
<dbReference type="CDD" id="cd17327">
    <property type="entry name" value="MFS_FEN2_like"/>
    <property type="match status" value="1"/>
</dbReference>
<feature type="domain" description="Major facilitator superfamily (MFS) profile" evidence="8">
    <location>
        <begin position="109"/>
        <end position="524"/>
    </location>
</feature>
<evidence type="ECO:0000256" key="4">
    <source>
        <dbReference type="ARBA" id="ARBA00022989"/>
    </source>
</evidence>
<feature type="transmembrane region" description="Helical" evidence="7">
    <location>
        <begin position="148"/>
        <end position="169"/>
    </location>
</feature>
<feature type="transmembrane region" description="Helical" evidence="7">
    <location>
        <begin position="337"/>
        <end position="360"/>
    </location>
</feature>
<evidence type="ECO:0000313" key="9">
    <source>
        <dbReference type="EMBL" id="EHK42222.1"/>
    </source>
</evidence>
<dbReference type="OMA" id="AVVQMWY"/>
<feature type="transmembrane region" description="Helical" evidence="7">
    <location>
        <begin position="176"/>
        <end position="194"/>
    </location>
</feature>
<dbReference type="PANTHER" id="PTHR43791">
    <property type="entry name" value="PERMEASE-RELATED"/>
    <property type="match status" value="1"/>
</dbReference>
<sequence>MSAEGQLNPEKAWSIPTDKTRQVRPTYQKGAITMATQKDNPDIIHLETPHTQDASKNIASEITPVPKPTNLPVTGRDKAAQFLKQANHSAIVVTPSENARILRKIDLHILPIVLFVYCLQSLDKTTLSYASVFGLIDDTHLEGEQFSWLGSVVYVAQLVFQPLVAYALVKLPVGKFCATMVFCWGAVLCGMTAAKSFGGLMAARLLLGAFEASVAPTFIAVVQMWYRRKEQTTRNASWYAMLGVVNMLGSLLTYGLGHIKSTLHPYQIIFLFCGCITVAFSVVMYFFMPDSPMEAKFLKEDEKVIAIERLRMNQMGIGSGVWKWDHVREAMLDPKTWLWFCLMLTISIPSGGISTFGPLIIQSFGFDSFTTILFNIPFGAVQMISTLGGAWVSDKIHMKSAVLLFLCLPPIAGCVILLVTGRAPSDRAVLLVGYYIISVYPGISPLIYSWSGQNTAGDTKRKVTTAMLFIGASVGNIIGPQLFKPNEKPRYDRGLRSNLALFVVLAVLIVIGMLWIKILNRRQAARRRELGKSEVIQDLSMMDRKKDGSEYAEEGLNMGDENVGDKAFEDVTDLQNEDFIYVY</sequence>
<dbReference type="EMBL" id="ABDG02000027">
    <property type="protein sequence ID" value="EHK42222.1"/>
    <property type="molecule type" value="Genomic_DNA"/>
</dbReference>
<comment type="similarity">
    <text evidence="6">Belongs to the major facilitator superfamily. Allantoate permease family.</text>
</comment>
<reference evidence="9 10" key="1">
    <citation type="journal article" date="2011" name="Genome Biol.">
        <title>Comparative genome sequence analysis underscores mycoparasitism as the ancestral life style of Trichoderma.</title>
        <authorList>
            <person name="Kubicek C.P."/>
            <person name="Herrera-Estrella A."/>
            <person name="Seidl-Seiboth V."/>
            <person name="Martinez D.A."/>
            <person name="Druzhinina I.S."/>
            <person name="Thon M."/>
            <person name="Zeilinger S."/>
            <person name="Casas-Flores S."/>
            <person name="Horwitz B.A."/>
            <person name="Mukherjee P.K."/>
            <person name="Mukherjee M."/>
            <person name="Kredics L."/>
            <person name="Alcaraz L.D."/>
            <person name="Aerts A."/>
            <person name="Antal Z."/>
            <person name="Atanasova L."/>
            <person name="Cervantes-Badillo M.G."/>
            <person name="Challacombe J."/>
            <person name="Chertkov O."/>
            <person name="McCluskey K."/>
            <person name="Coulpier F."/>
            <person name="Deshpande N."/>
            <person name="von Doehren H."/>
            <person name="Ebbole D.J."/>
            <person name="Esquivel-Naranjo E.U."/>
            <person name="Fekete E."/>
            <person name="Flipphi M."/>
            <person name="Glaser F."/>
            <person name="Gomez-Rodriguez E.Y."/>
            <person name="Gruber S."/>
            <person name="Han C."/>
            <person name="Henrissat B."/>
            <person name="Hermosa R."/>
            <person name="Hernandez-Onate M."/>
            <person name="Karaffa L."/>
            <person name="Kosti I."/>
            <person name="Le Crom S."/>
            <person name="Lindquist E."/>
            <person name="Lucas S."/>
            <person name="Luebeck M."/>
            <person name="Luebeck P.S."/>
            <person name="Margeot A."/>
            <person name="Metz B."/>
            <person name="Misra M."/>
            <person name="Nevalainen H."/>
            <person name="Omann M."/>
            <person name="Packer N."/>
            <person name="Perrone G."/>
            <person name="Uresti-Rivera E.E."/>
            <person name="Salamov A."/>
            <person name="Schmoll M."/>
            <person name="Seiboth B."/>
            <person name="Shapiro H."/>
            <person name="Sukno S."/>
            <person name="Tamayo-Ramos J.A."/>
            <person name="Tisch D."/>
            <person name="Wiest A."/>
            <person name="Wilkinson H.H."/>
            <person name="Zhang M."/>
            <person name="Coutinho P.M."/>
            <person name="Kenerley C.M."/>
            <person name="Monte E."/>
            <person name="Baker S.E."/>
            <person name="Grigoriev I.V."/>
        </authorList>
    </citation>
    <scope>NUCLEOTIDE SEQUENCE [LARGE SCALE GENOMIC DNA]</scope>
    <source>
        <strain evidence="10">ATCC 20476 / IMI 206040</strain>
    </source>
</reference>
<evidence type="ECO:0000256" key="1">
    <source>
        <dbReference type="ARBA" id="ARBA00004141"/>
    </source>
</evidence>